<reference evidence="2" key="1">
    <citation type="journal article" date="2012" name="Nat. Biotechnol.">
        <title>Reference genome sequence of the model plant Setaria.</title>
        <authorList>
            <person name="Bennetzen J.L."/>
            <person name="Schmutz J."/>
            <person name="Wang H."/>
            <person name="Percifield R."/>
            <person name="Hawkins J."/>
            <person name="Pontaroli A.C."/>
            <person name="Estep M."/>
            <person name="Feng L."/>
            <person name="Vaughn J.N."/>
            <person name="Grimwood J."/>
            <person name="Jenkins J."/>
            <person name="Barry K."/>
            <person name="Lindquist E."/>
            <person name="Hellsten U."/>
            <person name="Deshpande S."/>
            <person name="Wang X."/>
            <person name="Wu X."/>
            <person name="Mitros T."/>
            <person name="Triplett J."/>
            <person name="Yang X."/>
            <person name="Ye C.Y."/>
            <person name="Mauro-Herrera M."/>
            <person name="Wang L."/>
            <person name="Li P."/>
            <person name="Sharma M."/>
            <person name="Sharma R."/>
            <person name="Ronald P.C."/>
            <person name="Panaud O."/>
            <person name="Kellogg E.A."/>
            <person name="Brutnell T.P."/>
            <person name="Doust A.N."/>
            <person name="Tuskan G.A."/>
            <person name="Rokhsar D."/>
            <person name="Devos K.M."/>
        </authorList>
    </citation>
    <scope>NUCLEOTIDE SEQUENCE [LARGE SCALE GENOMIC DNA]</scope>
    <source>
        <strain evidence="2">Yugu1</strain>
    </source>
</reference>
<evidence type="ECO:0000313" key="2">
    <source>
        <dbReference type="EMBL" id="RCV42943.1"/>
    </source>
</evidence>
<name>A0A368SKR4_SETIT</name>
<feature type="region of interest" description="Disordered" evidence="1">
    <location>
        <begin position="1"/>
        <end position="52"/>
    </location>
</feature>
<reference evidence="2" key="2">
    <citation type="submission" date="2015-07" db="EMBL/GenBank/DDBJ databases">
        <authorList>
            <person name="Noorani M."/>
        </authorList>
    </citation>
    <scope>NUCLEOTIDE SEQUENCE</scope>
    <source>
        <strain evidence="2">Yugu1</strain>
    </source>
</reference>
<feature type="compositionally biased region" description="Basic residues" evidence="1">
    <location>
        <begin position="11"/>
        <end position="27"/>
    </location>
</feature>
<dbReference type="AlphaFoldDB" id="A0A368SKR4"/>
<sequence>MPPPKRSACSYRRRKQRDRSRHRRRRAVLGSPASVLLPSWSPARTPQPPAARCPPLQPCKLAHTQRPFLPSSSALCSQAPVSRSRAGRWPCIIYTPPTADLLGGAGRRNENS</sequence>
<protein>
    <submittedName>
        <fullName evidence="2">Uncharacterized protein</fullName>
    </submittedName>
</protein>
<proteinExistence type="predicted"/>
<gene>
    <name evidence="2" type="ORF">SETIT_9G256300v2</name>
</gene>
<evidence type="ECO:0000256" key="1">
    <source>
        <dbReference type="SAM" id="MobiDB-lite"/>
    </source>
</evidence>
<organism evidence="2">
    <name type="scientific">Setaria italica</name>
    <name type="common">Foxtail millet</name>
    <name type="synonym">Panicum italicum</name>
    <dbReference type="NCBI Taxonomy" id="4555"/>
    <lineage>
        <taxon>Eukaryota</taxon>
        <taxon>Viridiplantae</taxon>
        <taxon>Streptophyta</taxon>
        <taxon>Embryophyta</taxon>
        <taxon>Tracheophyta</taxon>
        <taxon>Spermatophyta</taxon>
        <taxon>Magnoliopsida</taxon>
        <taxon>Liliopsida</taxon>
        <taxon>Poales</taxon>
        <taxon>Poaceae</taxon>
        <taxon>PACMAD clade</taxon>
        <taxon>Panicoideae</taxon>
        <taxon>Panicodae</taxon>
        <taxon>Paniceae</taxon>
        <taxon>Cenchrinae</taxon>
        <taxon>Setaria</taxon>
    </lineage>
</organism>
<dbReference type="EMBL" id="CM003536">
    <property type="protein sequence ID" value="RCV42943.1"/>
    <property type="molecule type" value="Genomic_DNA"/>
</dbReference>
<accession>A0A368SKR4</accession>